<protein>
    <recommendedName>
        <fullName evidence="1">SnoaL-like domain-containing protein</fullName>
    </recommendedName>
</protein>
<reference evidence="2 3" key="1">
    <citation type="journal article" date="2013" name="Biodegradation">
        <title>Occurrence of 4-tert-butylphenol (4-t-BP) biodegradation in an aquatic sample caused by the presence of Spirodela polyrrhiza and isolation of a 4-t-BP-utilizing bacterium.</title>
        <authorList>
            <person name="Ogata Y."/>
            <person name="Toyama T."/>
            <person name="Yu N."/>
            <person name="Wang X."/>
            <person name="Sei K."/>
            <person name="Ike M."/>
        </authorList>
    </citation>
    <scope>NUCLEOTIDE SEQUENCE [LARGE SCALE GENOMIC DNA]</scope>
    <source>
        <strain evidence="2 3">OMI</strain>
    </source>
</reference>
<dbReference type="Pfam" id="PF12680">
    <property type="entry name" value="SnoaL_2"/>
    <property type="match status" value="1"/>
</dbReference>
<dbReference type="EMBL" id="BEWI01000032">
    <property type="protein sequence ID" value="GAY22209.1"/>
    <property type="molecule type" value="Genomic_DNA"/>
</dbReference>
<dbReference type="Gene3D" id="3.10.450.50">
    <property type="match status" value="1"/>
</dbReference>
<dbReference type="AlphaFoldDB" id="A0A292ZH96"/>
<dbReference type="RefSeq" id="WP_099186099.1">
    <property type="nucleotide sequence ID" value="NZ_BEWI01000032.1"/>
</dbReference>
<reference evidence="2 3" key="2">
    <citation type="journal article" date="2013" name="Environ. Sci. Technol.">
        <title>The 4-tert-butylphenol-utilizing bacterium Sphingobium fuliginis OMI can degrade bisphenols via phenolic ring hydroxylation and meta-cleavage pathway.</title>
        <authorList>
            <person name="Ogata Y."/>
            <person name="Goda S."/>
            <person name="Toyama T."/>
            <person name="Sei K."/>
            <person name="Ike M."/>
        </authorList>
    </citation>
    <scope>NUCLEOTIDE SEQUENCE [LARGE SCALE GENOMIC DNA]</scope>
    <source>
        <strain evidence="2 3">OMI</strain>
    </source>
</reference>
<gene>
    <name evidence="2" type="ORF">SFOMI_2764</name>
</gene>
<dbReference type="InterPro" id="IPR037401">
    <property type="entry name" value="SnoaL-like"/>
</dbReference>
<dbReference type="SUPFAM" id="SSF54427">
    <property type="entry name" value="NTF2-like"/>
    <property type="match status" value="1"/>
</dbReference>
<proteinExistence type="predicted"/>
<name>A0A292ZH96_SPHSA</name>
<evidence type="ECO:0000259" key="1">
    <source>
        <dbReference type="Pfam" id="PF12680"/>
    </source>
</evidence>
<organism evidence="2 3">
    <name type="scientific">Sphingobium fuliginis (strain ATCC 27551)</name>
    <dbReference type="NCBI Taxonomy" id="336203"/>
    <lineage>
        <taxon>Bacteria</taxon>
        <taxon>Pseudomonadati</taxon>
        <taxon>Pseudomonadota</taxon>
        <taxon>Alphaproteobacteria</taxon>
        <taxon>Sphingomonadales</taxon>
        <taxon>Sphingomonadaceae</taxon>
        <taxon>Sphingobium</taxon>
    </lineage>
</organism>
<feature type="domain" description="SnoaL-like" evidence="1">
    <location>
        <begin position="27"/>
        <end position="121"/>
    </location>
</feature>
<evidence type="ECO:0000313" key="3">
    <source>
        <dbReference type="Proteomes" id="UP000221538"/>
    </source>
</evidence>
<accession>A0A292ZH96</accession>
<comment type="caution">
    <text evidence="2">The sequence shown here is derived from an EMBL/GenBank/DDBJ whole genome shotgun (WGS) entry which is preliminary data.</text>
</comment>
<sequence>MSDTDFDALNPFFAAIKRMVGERVDGPHFFDMLAEDAVWEYGFVFQGTVSHVVGREAIREHFRGYHRILWLDSIDTEIVHPTPDGLILEYRSHGRGSQSGKPYNNQYVSVITIKDRKIVHWRDYSNKLAVLETVGDVGRVSEAMRSEA</sequence>
<evidence type="ECO:0000313" key="2">
    <source>
        <dbReference type="EMBL" id="GAY22209.1"/>
    </source>
</evidence>
<dbReference type="Proteomes" id="UP000221538">
    <property type="component" value="Unassembled WGS sequence"/>
</dbReference>
<dbReference type="InterPro" id="IPR032710">
    <property type="entry name" value="NTF2-like_dom_sf"/>
</dbReference>